<dbReference type="EMBL" id="BIXY01000087">
    <property type="protein sequence ID" value="GCF10924.1"/>
    <property type="molecule type" value="Genomic_DNA"/>
</dbReference>
<organism evidence="2 3">
    <name type="scientific">Dictyobacter arantiisoli</name>
    <dbReference type="NCBI Taxonomy" id="2014874"/>
    <lineage>
        <taxon>Bacteria</taxon>
        <taxon>Bacillati</taxon>
        <taxon>Chloroflexota</taxon>
        <taxon>Ktedonobacteria</taxon>
        <taxon>Ktedonobacterales</taxon>
        <taxon>Dictyobacteraceae</taxon>
        <taxon>Dictyobacter</taxon>
    </lineage>
</organism>
<dbReference type="OrthoDB" id="171967at2"/>
<evidence type="ECO:0000313" key="3">
    <source>
        <dbReference type="Proteomes" id="UP000322530"/>
    </source>
</evidence>
<gene>
    <name evidence="2" type="ORF">KDI_44880</name>
</gene>
<name>A0A5A5TJ03_9CHLR</name>
<accession>A0A5A5TJ03</accession>
<dbReference type="AlphaFoldDB" id="A0A5A5TJ03"/>
<dbReference type="RefSeq" id="WP_149403779.1">
    <property type="nucleotide sequence ID" value="NZ_BIXY01000087.1"/>
</dbReference>
<keyword evidence="1" id="KW-0472">Membrane</keyword>
<comment type="caution">
    <text evidence="2">The sequence shown here is derived from an EMBL/GenBank/DDBJ whole genome shotgun (WGS) entry which is preliminary data.</text>
</comment>
<dbReference type="Proteomes" id="UP000322530">
    <property type="component" value="Unassembled WGS sequence"/>
</dbReference>
<feature type="transmembrane region" description="Helical" evidence="1">
    <location>
        <begin position="121"/>
        <end position="144"/>
    </location>
</feature>
<evidence type="ECO:0000256" key="1">
    <source>
        <dbReference type="SAM" id="Phobius"/>
    </source>
</evidence>
<evidence type="ECO:0000313" key="2">
    <source>
        <dbReference type="EMBL" id="GCF10924.1"/>
    </source>
</evidence>
<keyword evidence="1" id="KW-1133">Transmembrane helix</keyword>
<protein>
    <submittedName>
        <fullName evidence="2">Uncharacterized protein</fullName>
    </submittedName>
</protein>
<proteinExistence type="predicted"/>
<sequence>MDSDDEKLTIENVDEQIEHYLSQPQADISATATTIFHTVHNLQSIYAENRRLEQVWARINNQVSALNAGNISSNVEVSTIQSAQEEKQVRPTSGEVFSHPVLHRAGKRSQRPFIWNWRMPGFSLAAAVILLVIFFGPLVSYALYGTSVGIIQSLTPRNTPQSQPTMDIASMKKYSNQYFTIQYPSNWVITQVTTAGSYQQTVQFRPSVTSTVFINIDVLLDNKYSTDQLLHMDPDVKLGTLISTSAVTYHDIPWTVGIVELTGSAHTRAGKLEVAYSHQRIPYKIELGTTADKFDAYTPVFNTILASFHTQTTPVVTSVATPTVMPAVRPTATPIDKATPSPTIMASPTTSISDIKVYSSQYFTIQYPSNWVITQVTTAGIYQQTVQFRPSVTSAVFINVDVMYPNDLSNDLLLLMDPDVKRGTQLSTSSATYHGIPWKIGIVNLLDSVQGQSSKVEVAYSNQNTPYKIELSAPPDMFNSYTQKFNTMLASFYSVS</sequence>
<reference evidence="2 3" key="1">
    <citation type="submission" date="2019-01" db="EMBL/GenBank/DDBJ databases">
        <title>Draft genome sequence of Dictyobacter sp. Uno17.</title>
        <authorList>
            <person name="Wang C.M."/>
            <person name="Zheng Y."/>
            <person name="Sakai Y."/>
            <person name="Abe K."/>
            <person name="Yokota A."/>
            <person name="Yabe S."/>
        </authorList>
    </citation>
    <scope>NUCLEOTIDE SEQUENCE [LARGE SCALE GENOMIC DNA]</scope>
    <source>
        <strain evidence="2 3">Uno17</strain>
    </source>
</reference>
<keyword evidence="1" id="KW-0812">Transmembrane</keyword>
<keyword evidence="3" id="KW-1185">Reference proteome</keyword>